<dbReference type="InterPro" id="IPR050309">
    <property type="entry name" value="Type-B_Carboxylest/Lipase"/>
</dbReference>
<keyword evidence="4" id="KW-1185">Reference proteome</keyword>
<dbReference type="InterPro" id="IPR002018">
    <property type="entry name" value="CarbesteraseB"/>
</dbReference>
<evidence type="ECO:0000313" key="3">
    <source>
        <dbReference type="EMBL" id="CAH2056120.1"/>
    </source>
</evidence>
<accession>A0ABN8IEM9</accession>
<protein>
    <recommendedName>
        <fullName evidence="2">Carboxylesterase type B domain-containing protein</fullName>
    </recommendedName>
</protein>
<organism evidence="3 4">
    <name type="scientific">Iphiclides podalirius</name>
    <name type="common">scarce swallowtail</name>
    <dbReference type="NCBI Taxonomy" id="110791"/>
    <lineage>
        <taxon>Eukaryota</taxon>
        <taxon>Metazoa</taxon>
        <taxon>Ecdysozoa</taxon>
        <taxon>Arthropoda</taxon>
        <taxon>Hexapoda</taxon>
        <taxon>Insecta</taxon>
        <taxon>Pterygota</taxon>
        <taxon>Neoptera</taxon>
        <taxon>Endopterygota</taxon>
        <taxon>Lepidoptera</taxon>
        <taxon>Glossata</taxon>
        <taxon>Ditrysia</taxon>
        <taxon>Papilionoidea</taxon>
        <taxon>Papilionidae</taxon>
        <taxon>Papilioninae</taxon>
        <taxon>Iphiclides</taxon>
    </lineage>
</organism>
<dbReference type="SUPFAM" id="SSF53474">
    <property type="entry name" value="alpha/beta-Hydrolases"/>
    <property type="match status" value="1"/>
</dbReference>
<reference evidence="3" key="1">
    <citation type="submission" date="2022-03" db="EMBL/GenBank/DDBJ databases">
        <authorList>
            <person name="Martin H S."/>
        </authorList>
    </citation>
    <scope>NUCLEOTIDE SEQUENCE</scope>
</reference>
<dbReference type="PROSITE" id="PS00941">
    <property type="entry name" value="CARBOXYLESTERASE_B_2"/>
    <property type="match status" value="1"/>
</dbReference>
<dbReference type="Pfam" id="PF00135">
    <property type="entry name" value="COesterase"/>
    <property type="match status" value="1"/>
</dbReference>
<dbReference type="PANTHER" id="PTHR11559">
    <property type="entry name" value="CARBOXYLESTERASE"/>
    <property type="match status" value="1"/>
</dbReference>
<dbReference type="Proteomes" id="UP000837857">
    <property type="component" value="Chromosome 23"/>
</dbReference>
<evidence type="ECO:0000259" key="2">
    <source>
        <dbReference type="Pfam" id="PF00135"/>
    </source>
</evidence>
<keyword evidence="1" id="KW-0325">Glycoprotein</keyword>
<dbReference type="InterPro" id="IPR019819">
    <property type="entry name" value="Carboxylesterase_B_CS"/>
</dbReference>
<evidence type="ECO:0000313" key="4">
    <source>
        <dbReference type="Proteomes" id="UP000837857"/>
    </source>
</evidence>
<dbReference type="Gene3D" id="3.40.50.1820">
    <property type="entry name" value="alpha/beta hydrolase"/>
    <property type="match status" value="1"/>
</dbReference>
<gene>
    <name evidence="3" type="ORF">IPOD504_LOCUS9385</name>
</gene>
<dbReference type="InterPro" id="IPR029058">
    <property type="entry name" value="AB_hydrolase_fold"/>
</dbReference>
<dbReference type="EMBL" id="OW152835">
    <property type="protein sequence ID" value="CAH2056120.1"/>
    <property type="molecule type" value="Genomic_DNA"/>
</dbReference>
<proteinExistence type="predicted"/>
<sequence length="524" mass="59383">MSCRVTIAQGTLEGKACTTHSGKKYYSFEGIPYAKPPVGSLRFRDPQEPDSWTGVRDATKPGNKCAQVNPYNPSSLIGSEDCLYLNVYTPCLPSEKLEKLPVLFFVHGGRFLVGYGDYYRPDYLIRHDVILVTLNYRLGIFGFLCLNIPEVPGNAGPKDTVMALRWVKANIHQFNGDANNITALGESAGAGLVTSYLFSPMANGLCHKVIAQSGNVLSDLYIIDEDPLDRAKQITKFMGSDMTDPMAIYDFLSKAPVEELMMGLMGAELSRPPAIINSFLLPVVEKKFDGVDRFFAEYPIVSIREGRCKRLPTIITLNSHEGAPFLQQDGAGEIRYEADLRHFIPRYLAIRHDTPTALRFAKRLRDFYFDGKDVNDRRRYLDFVSDAYFARDTVIFAEGLAKANVDVYFGYFSYAGNMNTSLMKRLDIKGASHGDLVQYVFYRQSKAAKCTESDRRMVDFLCEAWCDFAKDGKPKWTGQQVEWLPYDRSRKLTLHIDEELRLVPNPNWDRYSVWSNLMGERCKL</sequence>
<feature type="non-terminal residue" evidence="3">
    <location>
        <position position="1"/>
    </location>
</feature>
<feature type="domain" description="Carboxylesterase type B" evidence="2">
    <location>
        <begin position="4"/>
        <end position="502"/>
    </location>
</feature>
<name>A0ABN8IEM9_9NEOP</name>
<evidence type="ECO:0000256" key="1">
    <source>
        <dbReference type="ARBA" id="ARBA00023180"/>
    </source>
</evidence>